<evidence type="ECO:0000313" key="2">
    <source>
        <dbReference type="Proteomes" id="UP000680304"/>
    </source>
</evidence>
<name>A0ABQ4N8Q7_9BACL</name>
<keyword evidence="2" id="KW-1185">Reference proteome</keyword>
<evidence type="ECO:0000313" key="1">
    <source>
        <dbReference type="EMBL" id="GIQ64323.1"/>
    </source>
</evidence>
<reference evidence="1 2" key="1">
    <citation type="submission" date="2021-04" db="EMBL/GenBank/DDBJ databases">
        <title>Draft genome sequence of Paenibacillus cisolokensis, LC2-13A.</title>
        <authorList>
            <person name="Uke A."/>
            <person name="Chhe C."/>
            <person name="Baramee S."/>
            <person name="Kosugi A."/>
        </authorList>
    </citation>
    <scope>NUCLEOTIDE SEQUENCE [LARGE SCALE GENOMIC DNA]</scope>
    <source>
        <strain evidence="1 2">LC2-13A</strain>
    </source>
</reference>
<proteinExistence type="predicted"/>
<dbReference type="RefSeq" id="WP_213529087.1">
    <property type="nucleotide sequence ID" value="NZ_BOVJ01000089.1"/>
</dbReference>
<dbReference type="EMBL" id="BOVJ01000089">
    <property type="protein sequence ID" value="GIQ64323.1"/>
    <property type="molecule type" value="Genomic_DNA"/>
</dbReference>
<organism evidence="1 2">
    <name type="scientific">Paenibacillus cisolokensis</name>
    <dbReference type="NCBI Taxonomy" id="1658519"/>
    <lineage>
        <taxon>Bacteria</taxon>
        <taxon>Bacillati</taxon>
        <taxon>Bacillota</taxon>
        <taxon>Bacilli</taxon>
        <taxon>Bacillales</taxon>
        <taxon>Paenibacillaceae</taxon>
        <taxon>Paenibacillus</taxon>
    </lineage>
</organism>
<dbReference type="Proteomes" id="UP000680304">
    <property type="component" value="Unassembled WGS sequence"/>
</dbReference>
<gene>
    <name evidence="1" type="ORF">PACILC2_28910</name>
</gene>
<sequence>MLSDKSGEAFASAERLRLTGTFLQPYLGAVWTKPALWTMAKVTTK</sequence>
<comment type="caution">
    <text evidence="1">The sequence shown here is derived from an EMBL/GenBank/DDBJ whole genome shotgun (WGS) entry which is preliminary data.</text>
</comment>
<protein>
    <submittedName>
        <fullName evidence="1">Uncharacterized protein</fullName>
    </submittedName>
</protein>
<accession>A0ABQ4N8Q7</accession>